<name>E6X537_CELAD</name>
<protein>
    <recommendedName>
        <fullName evidence="1">DUF4296 domain-containing protein</fullName>
    </recommendedName>
</protein>
<dbReference type="KEGG" id="cao:Celal_1023"/>
<sequence length="145" mass="16537">MHRLVILVALILMVSSCKEELIKPPENLITKDKMSVILYDLALVTAAKNTSVDVLKKNDIEAMKYIYTKHGIDSLQFVESDVYYASNPEVYDEIYEGVEAKLKGDLKVVEDAKKEQRTLDSIERIRKPKKLDSITVEKPLKPKVN</sequence>
<organism evidence="2 3">
    <name type="scientific">Cellulophaga algicola (strain DSM 14237 / IC166 / ACAM 630)</name>
    <dbReference type="NCBI Taxonomy" id="688270"/>
    <lineage>
        <taxon>Bacteria</taxon>
        <taxon>Pseudomonadati</taxon>
        <taxon>Bacteroidota</taxon>
        <taxon>Flavobacteriia</taxon>
        <taxon>Flavobacteriales</taxon>
        <taxon>Flavobacteriaceae</taxon>
        <taxon>Cellulophaga</taxon>
    </lineage>
</organism>
<dbReference type="InterPro" id="IPR025381">
    <property type="entry name" value="DUF4296"/>
</dbReference>
<evidence type="ECO:0000313" key="3">
    <source>
        <dbReference type="Proteomes" id="UP000008634"/>
    </source>
</evidence>
<dbReference type="PROSITE" id="PS51257">
    <property type="entry name" value="PROKAR_LIPOPROTEIN"/>
    <property type="match status" value="1"/>
</dbReference>
<dbReference type="Proteomes" id="UP000008634">
    <property type="component" value="Chromosome"/>
</dbReference>
<dbReference type="Pfam" id="PF14129">
    <property type="entry name" value="DUF4296"/>
    <property type="match status" value="1"/>
</dbReference>
<accession>E6X537</accession>
<gene>
    <name evidence="2" type="ordered locus">Celal_1023</name>
</gene>
<dbReference type="HOGENOM" id="CLU_128773_1_0_10"/>
<dbReference type="STRING" id="688270.Celal_1023"/>
<dbReference type="OrthoDB" id="1525222at2"/>
<dbReference type="eggNOG" id="ENOG50330B6">
    <property type="taxonomic scope" value="Bacteria"/>
</dbReference>
<evidence type="ECO:0000259" key="1">
    <source>
        <dbReference type="Pfam" id="PF14129"/>
    </source>
</evidence>
<evidence type="ECO:0000313" key="2">
    <source>
        <dbReference type="EMBL" id="ADV48348.1"/>
    </source>
</evidence>
<dbReference type="RefSeq" id="WP_013549835.1">
    <property type="nucleotide sequence ID" value="NC_014934.1"/>
</dbReference>
<proteinExistence type="predicted"/>
<reference evidence="2 3" key="1">
    <citation type="journal article" date="2010" name="Stand. Genomic Sci.">
        <title>Complete genome sequence of Cellulophaga algicola type strain (IC166).</title>
        <authorList>
            <person name="Abt B."/>
            <person name="Lu M."/>
            <person name="Misra M."/>
            <person name="Han C."/>
            <person name="Nolan M."/>
            <person name="Lucas S."/>
            <person name="Hammon N."/>
            <person name="Deshpande S."/>
            <person name="Cheng J.F."/>
            <person name="Tapia R."/>
            <person name="Goodwin L."/>
            <person name="Pitluck S."/>
            <person name="Liolios K."/>
            <person name="Pagani I."/>
            <person name="Ivanova N."/>
            <person name="Mavromatis K."/>
            <person name="Ovchinikova G."/>
            <person name="Pati A."/>
            <person name="Chen A."/>
            <person name="Palaniappan K."/>
            <person name="Land M."/>
            <person name="Hauser L."/>
            <person name="Chang Y.J."/>
            <person name="Jeffries C.D."/>
            <person name="Detter J.C."/>
            <person name="Brambilla E."/>
            <person name="Rohde M."/>
            <person name="Tindall B.J."/>
            <person name="Goker M."/>
            <person name="Woyke T."/>
            <person name="Bristow J."/>
            <person name="Eisen J.A."/>
            <person name="Markowitz V."/>
            <person name="Hugenholtz P."/>
            <person name="Kyrpides N.C."/>
            <person name="Klenk H.P."/>
            <person name="Lapidus A."/>
        </authorList>
    </citation>
    <scope>NUCLEOTIDE SEQUENCE [LARGE SCALE GENOMIC DNA]</scope>
    <source>
        <strain evidence="3">DSM 14237 / IC166 / ACAM 630</strain>
    </source>
</reference>
<feature type="domain" description="DUF4296" evidence="1">
    <location>
        <begin position="25"/>
        <end position="104"/>
    </location>
</feature>
<dbReference type="EMBL" id="CP002453">
    <property type="protein sequence ID" value="ADV48348.1"/>
    <property type="molecule type" value="Genomic_DNA"/>
</dbReference>
<dbReference type="AlphaFoldDB" id="E6X537"/>
<keyword evidence="3" id="KW-1185">Reference proteome</keyword>